<evidence type="ECO:0000313" key="3">
    <source>
        <dbReference type="Proteomes" id="UP001272716"/>
    </source>
</evidence>
<organism evidence="1 3">
    <name type="scientific">Bacillus thuringiensis serovar toumanoffi</name>
    <dbReference type="NCBI Taxonomy" id="180862"/>
    <lineage>
        <taxon>Bacteria</taxon>
        <taxon>Bacillati</taxon>
        <taxon>Bacillota</taxon>
        <taxon>Bacilli</taxon>
        <taxon>Bacillales</taxon>
        <taxon>Bacillaceae</taxon>
        <taxon>Bacillus</taxon>
        <taxon>Bacillus cereus group</taxon>
    </lineage>
</organism>
<proteinExistence type="predicted"/>
<name>A0ABD5HS08_BACTU</name>
<dbReference type="EMBL" id="JAWQCK010000004">
    <property type="protein sequence ID" value="MDW9207783.1"/>
    <property type="molecule type" value="Genomic_DNA"/>
</dbReference>
<comment type="caution">
    <text evidence="1">The sequence shown here is derived from an EMBL/GenBank/DDBJ whole genome shotgun (WGS) entry which is preliminary data.</text>
</comment>
<evidence type="ECO:0000313" key="2">
    <source>
        <dbReference type="EMBL" id="MDW9207783.1"/>
    </source>
</evidence>
<reference evidence="1 3" key="1">
    <citation type="submission" date="2023-10" db="EMBL/GenBank/DDBJ databases">
        <title>Draft Genome Sequence of Bacillus thuringiensis serovar. toumanoffi 4059: Identification of a Novel Cry Protein Candidate.</title>
        <authorList>
            <person name="Murdoch R.W."/>
            <person name="Gemler B."/>
            <person name="Heater B.S."/>
        </authorList>
    </citation>
    <scope>NUCLEOTIDE SEQUENCE [LARGE SCALE GENOMIC DNA]</scope>
    <source>
        <strain evidence="1 3">4059</strain>
    </source>
</reference>
<protein>
    <submittedName>
        <fullName evidence="1">Uncharacterized protein</fullName>
    </submittedName>
</protein>
<dbReference type="RefSeq" id="WP_001238801.1">
    <property type="nucleotide sequence ID" value="NZ_JAWQCK010000004.1"/>
</dbReference>
<gene>
    <name evidence="1" type="ORF">BTTOUR_02810</name>
    <name evidence="2" type="ORF">BTTOUR_02985</name>
</gene>
<dbReference type="Proteomes" id="UP001272716">
    <property type="component" value="Unassembled WGS sequence"/>
</dbReference>
<accession>A0ABD5HS08</accession>
<dbReference type="AlphaFoldDB" id="A0ABD5HS08"/>
<sequence length="99" mass="11815">MRLNKDDRSLPVLLAYERDESGNLAVWCPYCACWHLHGQGDGHRMAHCQNRRSPFKKTGYVIKKGSSKDFEFKNNTYFDYQYDKLDLKYTDEKIEKKSW</sequence>
<dbReference type="EMBL" id="JAWQCK010000004">
    <property type="protein sequence ID" value="MDW9207748.1"/>
    <property type="molecule type" value="Genomic_DNA"/>
</dbReference>
<evidence type="ECO:0000313" key="1">
    <source>
        <dbReference type="EMBL" id="MDW9207748.1"/>
    </source>
</evidence>